<feature type="domain" description="Nitrile hydratase beta subunit-like N-terminal" evidence="1">
    <location>
        <begin position="4"/>
        <end position="94"/>
    </location>
</feature>
<dbReference type="Gene3D" id="1.10.472.20">
    <property type="entry name" value="Nitrile hydratase, beta subunit"/>
    <property type="match status" value="1"/>
</dbReference>
<dbReference type="Pfam" id="PF21006">
    <property type="entry name" value="NHase_beta_N"/>
    <property type="match status" value="1"/>
</dbReference>
<dbReference type="EMBL" id="OMOQ01000001">
    <property type="protein sequence ID" value="SPH18637.1"/>
    <property type="molecule type" value="Genomic_DNA"/>
</dbReference>
<protein>
    <recommendedName>
        <fullName evidence="1">Nitrile hydratase beta subunit-like N-terminal domain-containing protein</fullName>
    </recommendedName>
</protein>
<proteinExistence type="predicted"/>
<dbReference type="RefSeq" id="WP_108852943.1">
    <property type="nucleotide sequence ID" value="NZ_OMOQ01000001.1"/>
</dbReference>
<evidence type="ECO:0000259" key="1">
    <source>
        <dbReference type="Pfam" id="PF21006"/>
    </source>
</evidence>
<dbReference type="OrthoDB" id="9811616at2"/>
<dbReference type="InterPro" id="IPR042262">
    <property type="entry name" value="CN_hydtase_beta_C"/>
</dbReference>
<dbReference type="InterPro" id="IPR049054">
    <property type="entry name" value="CN_hydtase_beta-like_N"/>
</dbReference>
<name>A0A2R8B7R2_9RHOB</name>
<gene>
    <name evidence="2" type="ORF">DEA8626_02177</name>
</gene>
<evidence type="ECO:0000313" key="3">
    <source>
        <dbReference type="Proteomes" id="UP000244924"/>
    </source>
</evidence>
<reference evidence="2 3" key="1">
    <citation type="submission" date="2018-03" db="EMBL/GenBank/DDBJ databases">
        <authorList>
            <person name="Keele B.F."/>
        </authorList>
    </citation>
    <scope>NUCLEOTIDE SEQUENCE [LARGE SCALE GENOMIC DNA]</scope>
    <source>
        <strain evidence="2 3">CECT 8626</strain>
    </source>
</reference>
<dbReference type="NCBIfam" id="TIGR03889">
    <property type="entry name" value="nitrile_acc"/>
    <property type="match status" value="1"/>
</dbReference>
<dbReference type="InterPro" id="IPR008990">
    <property type="entry name" value="Elect_transpt_acc-like_dom_sf"/>
</dbReference>
<accession>A0A2R8B7R2</accession>
<dbReference type="SUPFAM" id="SSF50090">
    <property type="entry name" value="Electron transport accessory proteins"/>
    <property type="match status" value="1"/>
</dbReference>
<keyword evidence="3" id="KW-1185">Reference proteome</keyword>
<organism evidence="2 3">
    <name type="scientific">Albidovulum aquaemixtae</name>
    <dbReference type="NCBI Taxonomy" id="1542388"/>
    <lineage>
        <taxon>Bacteria</taxon>
        <taxon>Pseudomonadati</taxon>
        <taxon>Pseudomonadota</taxon>
        <taxon>Alphaproteobacteria</taxon>
        <taxon>Rhodobacterales</taxon>
        <taxon>Paracoccaceae</taxon>
        <taxon>Albidovulum</taxon>
    </lineage>
</organism>
<evidence type="ECO:0000313" key="2">
    <source>
        <dbReference type="EMBL" id="SPH18637.1"/>
    </source>
</evidence>
<dbReference type="Proteomes" id="UP000244924">
    <property type="component" value="Unassembled WGS sequence"/>
</dbReference>
<sequence length="109" mass="11920">MNAASVSPSAVPSCFDEPWQSDLFALTVALNEAGHLIWPDWTAAFGATLAARGRDRPLDGGADYFAAWLETLERVVAERGLADVPDLEGVRAAWERAYRETPHGRPVRL</sequence>
<dbReference type="InterPro" id="IPR023808">
    <property type="entry name" value="Nitrile_Hydratase_acc_put"/>
</dbReference>
<dbReference type="AlphaFoldDB" id="A0A2R8B7R2"/>